<feature type="compositionally biased region" description="Acidic residues" evidence="17">
    <location>
        <begin position="989"/>
        <end position="1001"/>
    </location>
</feature>
<dbReference type="Gene3D" id="3.40.50.1010">
    <property type="entry name" value="5'-nuclease"/>
    <property type="match status" value="1"/>
</dbReference>
<dbReference type="Pfam" id="PF00867">
    <property type="entry name" value="XPG_I"/>
    <property type="match status" value="1"/>
</dbReference>
<keyword evidence="14" id="KW-0234">DNA repair</keyword>
<dbReference type="GO" id="GO:0003677">
    <property type="term" value="F:DNA binding"/>
    <property type="evidence" value="ECO:0007669"/>
    <property type="project" value="UniProtKB-KW"/>
</dbReference>
<dbReference type="InterPro" id="IPR006084">
    <property type="entry name" value="XPG/Rad2"/>
</dbReference>
<feature type="region of interest" description="Disordered" evidence="17">
    <location>
        <begin position="939"/>
        <end position="1015"/>
    </location>
</feature>
<feature type="compositionally biased region" description="Basic residues" evidence="17">
    <location>
        <begin position="1518"/>
        <end position="1530"/>
    </location>
</feature>
<evidence type="ECO:0000256" key="2">
    <source>
        <dbReference type="ARBA" id="ARBA00004123"/>
    </source>
</evidence>
<dbReference type="GO" id="GO:0005634">
    <property type="term" value="C:nucleus"/>
    <property type="evidence" value="ECO:0007669"/>
    <property type="project" value="UniProtKB-SubCell"/>
</dbReference>
<feature type="compositionally biased region" description="Polar residues" evidence="17">
    <location>
        <begin position="1492"/>
        <end position="1502"/>
    </location>
</feature>
<evidence type="ECO:0000256" key="16">
    <source>
        <dbReference type="ARBA" id="ARBA00060210"/>
    </source>
</evidence>
<dbReference type="PaxDb" id="3055-EDO97259"/>
<proteinExistence type="inferred from homology"/>
<feature type="domain" description="XPG N-terminal" evidence="19">
    <location>
        <begin position="1"/>
        <end position="99"/>
    </location>
</feature>
<dbReference type="PANTHER" id="PTHR11081:SF65">
    <property type="entry name" value="DNA DAMAGE-INDUCIBLE PROTEIN DIN7-RELATED"/>
    <property type="match status" value="1"/>
</dbReference>
<feature type="compositionally biased region" description="Low complexity" evidence="17">
    <location>
        <begin position="1400"/>
        <end position="1423"/>
    </location>
</feature>
<gene>
    <name evidence="20" type="ORF">CHLRE_07g353950v5</name>
</gene>
<dbReference type="InterPro" id="IPR037315">
    <property type="entry name" value="EXO1_H3TH"/>
</dbReference>
<dbReference type="PRINTS" id="PR00853">
    <property type="entry name" value="XPGRADSUPER"/>
</dbReference>
<dbReference type="Gramene" id="PNW81390">
    <property type="protein sequence ID" value="PNW81390"/>
    <property type="gene ID" value="CHLRE_07g353950v5"/>
</dbReference>
<dbReference type="SUPFAM" id="SSF88723">
    <property type="entry name" value="PIN domain-like"/>
    <property type="match status" value="1"/>
</dbReference>
<dbReference type="GO" id="GO:0017108">
    <property type="term" value="F:5'-flap endonuclease activity"/>
    <property type="evidence" value="ECO:0000318"/>
    <property type="project" value="GO_Central"/>
</dbReference>
<feature type="compositionally biased region" description="Low complexity" evidence="17">
    <location>
        <begin position="423"/>
        <end position="432"/>
    </location>
</feature>
<evidence type="ECO:0000313" key="20">
    <source>
        <dbReference type="EMBL" id="PNW81390.1"/>
    </source>
</evidence>
<accession>A0A2K3DLI8</accession>
<dbReference type="FunFam" id="1.10.150.20:FF:000011">
    <property type="entry name" value="exonuclease 1"/>
    <property type="match status" value="1"/>
</dbReference>
<dbReference type="CDD" id="cd09908">
    <property type="entry name" value="H3TH_EXO1"/>
    <property type="match status" value="1"/>
</dbReference>
<dbReference type="InterPro" id="IPR036279">
    <property type="entry name" value="5-3_exonuclease_C_sf"/>
</dbReference>
<dbReference type="InterPro" id="IPR006086">
    <property type="entry name" value="XPG-I_dom"/>
</dbReference>
<keyword evidence="12" id="KW-0267">Excision nuclease</keyword>
<evidence type="ECO:0000256" key="1">
    <source>
        <dbReference type="ARBA" id="ARBA00001946"/>
    </source>
</evidence>
<keyword evidence="11" id="KW-0460">Magnesium</keyword>
<dbReference type="KEGG" id="cre:CHLRE_07g353950v5"/>
<feature type="region of interest" description="Disordered" evidence="17">
    <location>
        <begin position="746"/>
        <end position="788"/>
    </location>
</feature>
<keyword evidence="8" id="KW-0228">DNA excision</keyword>
<dbReference type="EMBL" id="CM008968">
    <property type="protein sequence ID" value="PNW81390.1"/>
    <property type="molecule type" value="Genomic_DNA"/>
</dbReference>
<dbReference type="Gene3D" id="1.10.150.20">
    <property type="entry name" value="5' to 3' exonuclease, C-terminal subdomain"/>
    <property type="match status" value="1"/>
</dbReference>
<dbReference type="GeneID" id="5727580"/>
<evidence type="ECO:0000256" key="15">
    <source>
        <dbReference type="ARBA" id="ARBA00023242"/>
    </source>
</evidence>
<evidence type="ECO:0000256" key="12">
    <source>
        <dbReference type="ARBA" id="ARBA00022881"/>
    </source>
</evidence>
<dbReference type="InterPro" id="IPR008918">
    <property type="entry name" value="HhH2"/>
</dbReference>
<keyword evidence="5" id="KW-0540">Nuclease</keyword>
<keyword evidence="21" id="KW-1185">Reference proteome</keyword>
<feature type="region of interest" description="Disordered" evidence="17">
    <location>
        <begin position="834"/>
        <end position="901"/>
    </location>
</feature>
<feature type="compositionally biased region" description="Basic residues" evidence="17">
    <location>
        <begin position="382"/>
        <end position="391"/>
    </location>
</feature>
<dbReference type="STRING" id="3055.A0A2K3DLI8"/>
<feature type="region of interest" description="Disordered" evidence="17">
    <location>
        <begin position="620"/>
        <end position="665"/>
    </location>
</feature>
<evidence type="ECO:0000256" key="3">
    <source>
        <dbReference type="ARBA" id="ARBA00010563"/>
    </source>
</evidence>
<dbReference type="InterPro" id="IPR044752">
    <property type="entry name" value="PIN-like_EXO1"/>
</dbReference>
<feature type="compositionally biased region" description="Basic residues" evidence="17">
    <location>
        <begin position="433"/>
        <end position="444"/>
    </location>
</feature>
<dbReference type="PROSITE" id="PS00842">
    <property type="entry name" value="XPG_2"/>
    <property type="match status" value="1"/>
</dbReference>
<feature type="compositionally biased region" description="Low complexity" evidence="17">
    <location>
        <begin position="1247"/>
        <end position="1262"/>
    </location>
</feature>
<dbReference type="InterPro" id="IPR029060">
    <property type="entry name" value="PIN-like_dom_sf"/>
</dbReference>
<keyword evidence="7" id="KW-0227">DNA damage</keyword>
<feature type="compositionally biased region" description="Polar residues" evidence="17">
    <location>
        <begin position="1425"/>
        <end position="1434"/>
    </location>
</feature>
<feature type="compositionally biased region" description="Low complexity" evidence="17">
    <location>
        <begin position="1188"/>
        <end position="1197"/>
    </location>
</feature>
<dbReference type="FunFam" id="3.40.50.1010:FF:000002">
    <property type="entry name" value="Exonuclease 1, putative"/>
    <property type="match status" value="1"/>
</dbReference>
<keyword evidence="15" id="KW-0539">Nucleus</keyword>
<feature type="compositionally biased region" description="Low complexity" evidence="17">
    <location>
        <begin position="1271"/>
        <end position="1282"/>
    </location>
</feature>
<dbReference type="SMART" id="SM00279">
    <property type="entry name" value="HhH2"/>
    <property type="match status" value="1"/>
</dbReference>
<evidence type="ECO:0000256" key="17">
    <source>
        <dbReference type="SAM" id="MobiDB-lite"/>
    </source>
</evidence>
<dbReference type="GO" id="GO:0006281">
    <property type="term" value="P:DNA repair"/>
    <property type="evidence" value="ECO:0007669"/>
    <property type="project" value="UniProtKB-KW"/>
</dbReference>
<evidence type="ECO:0000256" key="13">
    <source>
        <dbReference type="ARBA" id="ARBA00023125"/>
    </source>
</evidence>
<feature type="region of interest" description="Disordered" evidence="17">
    <location>
        <begin position="1180"/>
        <end position="1231"/>
    </location>
</feature>
<feature type="region of interest" description="Disordered" evidence="17">
    <location>
        <begin position="1388"/>
        <end position="1555"/>
    </location>
</feature>
<evidence type="ECO:0000256" key="11">
    <source>
        <dbReference type="ARBA" id="ARBA00022842"/>
    </source>
</evidence>
<dbReference type="InterPro" id="IPR019974">
    <property type="entry name" value="XPG_CS"/>
</dbReference>
<comment type="function">
    <text evidence="16">Putative 5'-&gt;3' double-stranded DNA exonuclease which may also contain a cryptic 3'-&gt;5' double-stranded DNA exonuclease activity. May be involved in DNA mismatch repair (MMR).</text>
</comment>
<dbReference type="OrthoDB" id="26491at2759"/>
<evidence type="ECO:0000256" key="6">
    <source>
        <dbReference type="ARBA" id="ARBA00022723"/>
    </source>
</evidence>
<keyword evidence="6" id="KW-0479">Metal-binding</keyword>
<organism evidence="20 21">
    <name type="scientific">Chlamydomonas reinhardtii</name>
    <name type="common">Chlamydomonas smithii</name>
    <dbReference type="NCBI Taxonomy" id="3055"/>
    <lineage>
        <taxon>Eukaryota</taxon>
        <taxon>Viridiplantae</taxon>
        <taxon>Chlorophyta</taxon>
        <taxon>core chlorophytes</taxon>
        <taxon>Chlorophyceae</taxon>
        <taxon>CS clade</taxon>
        <taxon>Chlamydomonadales</taxon>
        <taxon>Chlamydomonadaceae</taxon>
        <taxon>Chlamydomonas</taxon>
    </lineage>
</organism>
<comment type="subcellular location">
    <subcellularLocation>
        <location evidence="2">Nucleus</location>
    </subcellularLocation>
</comment>
<evidence type="ECO:0000256" key="7">
    <source>
        <dbReference type="ARBA" id="ARBA00022763"/>
    </source>
</evidence>
<evidence type="ECO:0000259" key="19">
    <source>
        <dbReference type="SMART" id="SM00485"/>
    </source>
</evidence>
<evidence type="ECO:0000256" key="9">
    <source>
        <dbReference type="ARBA" id="ARBA00022801"/>
    </source>
</evidence>
<feature type="region of interest" description="Disordered" evidence="17">
    <location>
        <begin position="1243"/>
        <end position="1354"/>
    </location>
</feature>
<keyword evidence="13" id="KW-0238">DNA-binding</keyword>
<comment type="cofactor">
    <cofactor evidence="1">
        <name>Mg(2+)</name>
        <dbReference type="ChEBI" id="CHEBI:18420"/>
    </cofactor>
</comment>
<feature type="compositionally biased region" description="Polar residues" evidence="17">
    <location>
        <begin position="834"/>
        <end position="845"/>
    </location>
</feature>
<dbReference type="GO" id="GO:0035312">
    <property type="term" value="F:5'-3' DNA exonuclease activity"/>
    <property type="evidence" value="ECO:0007669"/>
    <property type="project" value="InterPro"/>
</dbReference>
<sequence length="1675" mass="170127">MGINGLLQQLKSISKPKHVSAYRGQKVAIDGYSWLHKGAYSCSRELCEGIWADGYVRYFVGRVDLLLGNGVVPIVVFDGCRLPMKADEEDNRRRGRREALERARAHAESGNMAAANECYQRAVNITPWMAKVVIEALRERGVRCLVAPYEADAQLSYLALRGEVHAVLTEDSDMLAYGCPRVLYKLDRAGHGEEVLLADLPLVRELNMAGFDHDMLLQMCILAGCDFLPNISGVGIKKAHGLIKKHRDFVRVVRTLRFNGTTVPPNYEVRFQRTLWLFRHQRVFCPAARAMAHLRPLPPGGLGGADVLVAAALPAEGPEREALEFLGPVMEAEVAAGISEGELDPSTLKPFDLATIYRGCPHPPRHLWQALGIPASGPQQHHQQHHQHQRGHGGATPSSSQGGAPSGSQAAAGGSQGAGQGASGSSSQGAAQHMHHHSQQRRHTWGGASNQPGGTHASQHPTQMGHSHRRLSAAGGHGGKPPPAPNGGIQRFFKSNPAASQPFRPVLPGGAVGGGSQARASSDGEGSAPAAVVTLTGQRVQVMPCAAARPAGAEVAASAQASKRPQQHPAAAAAGGLAGDEEPGAELEGGGDEGRSASLGDEAVAAALGGCGVADGYEAADEEQVDVKRSTPNGKRRRRSSDHMRTAVETAGGGDGAGMGAPSPGLLDTISGGSLFARLRCGGAAGGRVGGLAAAGSRGSRPPVGPSTTAAPAANDTEGAAASTLAGAAAGAAAAARLLRVPPAADSAHEGSVSGLMSNFQSQGRSQGLSGADSDAAAGSGYDSQYDSQATAGGEAAASAGGGGSLLGGWGARRHGNRARAPAYLAMEALFSQPSDTDQPASQQQPAGSGPALSLGLRPGAGALPGLDIWRRPPAAGAPSMSQPCMSLPSTSKHSHLTPSPEAAAVEDACAAAAGAAAAGGSSATAAAPDKCAASTAAPAFSSMPQQQTQAPPFSIYDGLDDDGAEDCEARCQPGRGVDAAGRCTGATEEQEDEEAGEDEVTSPWKGATGVLQGSQRPMMAGLRRRRLGAGGGLLHASARRRLNQEEQEEVEAAGAAAVGRTARAGAVPQAAAAAGDWLRGAAAAADDDEHLLFAGLSAARQQHDGASNGHMDGTGGDVGNLFAFVGDEELELGRAAGGGGGGEAIDDGGECGDAEAERLFQALDRKEADRQSLLAELQAAQHDDEQQQQQQQQDIQQQERQDGRETGPTRVGAGGGSGGSGGNGSGGRARRRLLDGFAHAQQQVSAEGAAGATEDTGANAAPPGNTTPFGAYAASAGAAAAPRQDRRSGPSPNCNGAECGSGAGPAATEEEAQAAAEEGAAAAAVQEMEDEDDEDDDVLITQEVAGRGGGGGGFHSVQHVEKFAHLARRAVDRLQLALQPPPAAAAAAAAPWRLREHQQQPPQRRASAAGAAKAAQTGGPTPSQLPHQQQSQRPAPGMRPLAAAQPAGATPWPFGDFTCTRAAPKRRTSAPGSKQGAAARGHGGYFGSVFVSDQGQEPQQQDDCGEATAAEDAGGGQHRHHQQQQHKHQAQAQEPTQGGAGEAQGDGDDDDGEVEIVGMRHTPAMFNRRALAEAHLRQPFQVPRTVNTSQPGSAAGSGAGGGGGGSAVGLTGGRMGGPSRRPGLGGGRASTSGAGAGKEQRQAGQAAAVAGALGLQRFMCGGSGGAAGSRRSTG</sequence>
<feature type="region of interest" description="Disordered" evidence="17">
    <location>
        <begin position="368"/>
        <end position="529"/>
    </location>
</feature>
<evidence type="ECO:0000256" key="14">
    <source>
        <dbReference type="ARBA" id="ARBA00023204"/>
    </source>
</evidence>
<evidence type="ECO:0000256" key="10">
    <source>
        <dbReference type="ARBA" id="ARBA00022839"/>
    </source>
</evidence>
<dbReference type="RefSeq" id="XP_001702066.2">
    <property type="nucleotide sequence ID" value="XM_001702014.2"/>
</dbReference>
<feature type="compositionally biased region" description="Acidic residues" evidence="17">
    <location>
        <begin position="1546"/>
        <end position="1555"/>
    </location>
</feature>
<protein>
    <recommendedName>
        <fullName evidence="4">Exonuclease 1</fullName>
    </recommendedName>
</protein>
<feature type="compositionally biased region" description="Acidic residues" evidence="17">
    <location>
        <begin position="579"/>
        <end position="591"/>
    </location>
</feature>
<dbReference type="InterPro" id="IPR006085">
    <property type="entry name" value="XPG_DNA_repair_N"/>
</dbReference>
<feature type="region of interest" description="Disordered" evidence="17">
    <location>
        <begin position="1583"/>
        <end position="1649"/>
    </location>
</feature>
<comment type="similarity">
    <text evidence="3">Belongs to the XPG/RAD2 endonuclease family. EXO1 subfamily.</text>
</comment>
<dbReference type="SMART" id="SM00485">
    <property type="entry name" value="XPGN"/>
    <property type="match status" value="1"/>
</dbReference>
<feature type="compositionally biased region" description="Basic and acidic residues" evidence="17">
    <location>
        <begin position="1198"/>
        <end position="1208"/>
    </location>
</feature>
<evidence type="ECO:0000256" key="8">
    <source>
        <dbReference type="ARBA" id="ARBA00022769"/>
    </source>
</evidence>
<feature type="compositionally biased region" description="Low complexity" evidence="17">
    <location>
        <begin position="768"/>
        <end position="788"/>
    </location>
</feature>
<dbReference type="Pfam" id="PF00752">
    <property type="entry name" value="XPG_N"/>
    <property type="match status" value="1"/>
</dbReference>
<feature type="compositionally biased region" description="Low complexity" evidence="17">
    <location>
        <begin position="395"/>
        <end position="413"/>
    </location>
</feature>
<feature type="compositionally biased region" description="Acidic residues" evidence="17">
    <location>
        <begin position="1328"/>
        <end position="1339"/>
    </location>
</feature>
<feature type="compositionally biased region" description="Gly residues" evidence="17">
    <location>
        <begin position="1213"/>
        <end position="1228"/>
    </location>
</feature>
<dbReference type="CDD" id="cd09857">
    <property type="entry name" value="PIN_EXO1"/>
    <property type="match status" value="1"/>
</dbReference>
<reference evidence="20 21" key="1">
    <citation type="journal article" date="2007" name="Science">
        <title>The Chlamydomonas genome reveals the evolution of key animal and plant functions.</title>
        <authorList>
            <person name="Merchant S.S."/>
            <person name="Prochnik S.E."/>
            <person name="Vallon O."/>
            <person name="Harris E.H."/>
            <person name="Karpowicz S.J."/>
            <person name="Witman G.B."/>
            <person name="Terry A."/>
            <person name="Salamov A."/>
            <person name="Fritz-Laylin L.K."/>
            <person name="Marechal-Drouard L."/>
            <person name="Marshall W.F."/>
            <person name="Qu L.H."/>
            <person name="Nelson D.R."/>
            <person name="Sanderfoot A.A."/>
            <person name="Spalding M.H."/>
            <person name="Kapitonov V.V."/>
            <person name="Ren Q."/>
            <person name="Ferris P."/>
            <person name="Lindquist E."/>
            <person name="Shapiro H."/>
            <person name="Lucas S.M."/>
            <person name="Grimwood J."/>
            <person name="Schmutz J."/>
            <person name="Cardol P."/>
            <person name="Cerutti H."/>
            <person name="Chanfreau G."/>
            <person name="Chen C.L."/>
            <person name="Cognat V."/>
            <person name="Croft M.T."/>
            <person name="Dent R."/>
            <person name="Dutcher S."/>
            <person name="Fernandez E."/>
            <person name="Fukuzawa H."/>
            <person name="Gonzalez-Ballester D."/>
            <person name="Gonzalez-Halphen D."/>
            <person name="Hallmann A."/>
            <person name="Hanikenne M."/>
            <person name="Hippler M."/>
            <person name="Inwood W."/>
            <person name="Jabbari K."/>
            <person name="Kalanon M."/>
            <person name="Kuras R."/>
            <person name="Lefebvre P.A."/>
            <person name="Lemaire S.D."/>
            <person name="Lobanov A.V."/>
            <person name="Lohr M."/>
            <person name="Manuell A."/>
            <person name="Meier I."/>
            <person name="Mets L."/>
            <person name="Mittag M."/>
            <person name="Mittelmeier T."/>
            <person name="Moroney J.V."/>
            <person name="Moseley J."/>
            <person name="Napoli C."/>
            <person name="Nedelcu A.M."/>
            <person name="Niyogi K."/>
            <person name="Novoselov S.V."/>
            <person name="Paulsen I.T."/>
            <person name="Pazour G."/>
            <person name="Purton S."/>
            <person name="Ral J.P."/>
            <person name="Riano-Pachon D.M."/>
            <person name="Riekhof W."/>
            <person name="Rymarquis L."/>
            <person name="Schroda M."/>
            <person name="Stern D."/>
            <person name="Umen J."/>
            <person name="Willows R."/>
            <person name="Wilson N."/>
            <person name="Zimmer S.L."/>
            <person name="Allmer J."/>
            <person name="Balk J."/>
            <person name="Bisova K."/>
            <person name="Chen C.J."/>
            <person name="Elias M."/>
            <person name="Gendler K."/>
            <person name="Hauser C."/>
            <person name="Lamb M.R."/>
            <person name="Ledford H."/>
            <person name="Long J.C."/>
            <person name="Minagawa J."/>
            <person name="Page M.D."/>
            <person name="Pan J."/>
            <person name="Pootakham W."/>
            <person name="Roje S."/>
            <person name="Rose A."/>
            <person name="Stahlberg E."/>
            <person name="Terauchi A.M."/>
            <person name="Yang P."/>
            <person name="Ball S."/>
            <person name="Bowler C."/>
            <person name="Dieckmann C.L."/>
            <person name="Gladyshev V.N."/>
            <person name="Green P."/>
            <person name="Jorgensen R."/>
            <person name="Mayfield S."/>
            <person name="Mueller-Roeber B."/>
            <person name="Rajamani S."/>
            <person name="Sayre R.T."/>
            <person name="Brokstein P."/>
            <person name="Dubchak I."/>
            <person name="Goodstein D."/>
            <person name="Hornick L."/>
            <person name="Huang Y.W."/>
            <person name="Jhaveri J."/>
            <person name="Luo Y."/>
            <person name="Martinez D."/>
            <person name="Ngau W.C."/>
            <person name="Otillar B."/>
            <person name="Poliakov A."/>
            <person name="Porter A."/>
            <person name="Szajkowski L."/>
            <person name="Werner G."/>
            <person name="Zhou K."/>
            <person name="Grigoriev I.V."/>
            <person name="Rokhsar D.S."/>
            <person name="Grossman A.R."/>
        </authorList>
    </citation>
    <scope>NUCLEOTIDE SEQUENCE [LARGE SCALE GENOMIC DNA]</scope>
    <source>
        <strain evidence="21">CC-503</strain>
    </source>
</reference>
<feature type="compositionally biased region" description="Low complexity" evidence="17">
    <location>
        <begin position="692"/>
        <end position="701"/>
    </location>
</feature>
<evidence type="ECO:0000259" key="18">
    <source>
        <dbReference type="SMART" id="SM00484"/>
    </source>
</evidence>
<feature type="region of interest" description="Disordered" evidence="17">
    <location>
        <begin position="557"/>
        <end position="597"/>
    </location>
</feature>
<dbReference type="GO" id="GO:0046872">
    <property type="term" value="F:metal ion binding"/>
    <property type="evidence" value="ECO:0007669"/>
    <property type="project" value="UniProtKB-KW"/>
</dbReference>
<feature type="compositionally biased region" description="Gly residues" evidence="17">
    <location>
        <begin position="1596"/>
        <end position="1617"/>
    </location>
</feature>
<dbReference type="PANTHER" id="PTHR11081">
    <property type="entry name" value="FLAP ENDONUCLEASE FAMILY MEMBER"/>
    <property type="match status" value="1"/>
</dbReference>
<feature type="domain" description="XPG-I" evidence="18">
    <location>
        <begin position="138"/>
        <end position="208"/>
    </location>
</feature>
<feature type="compositionally biased region" description="Low complexity" evidence="17">
    <location>
        <begin position="1314"/>
        <end position="1327"/>
    </location>
</feature>
<evidence type="ECO:0000256" key="5">
    <source>
        <dbReference type="ARBA" id="ARBA00022722"/>
    </source>
</evidence>
<keyword evidence="10" id="KW-0269">Exonuclease</keyword>
<feature type="compositionally biased region" description="Polar residues" evidence="17">
    <location>
        <begin position="755"/>
        <end position="767"/>
    </location>
</feature>
<keyword evidence="9" id="KW-0378">Hydrolase</keyword>
<evidence type="ECO:0000313" key="21">
    <source>
        <dbReference type="Proteomes" id="UP000006906"/>
    </source>
</evidence>
<dbReference type="Proteomes" id="UP000006906">
    <property type="component" value="Chromosome 7"/>
</dbReference>
<dbReference type="SUPFAM" id="SSF47807">
    <property type="entry name" value="5' to 3' exonuclease, C-terminal subdomain"/>
    <property type="match status" value="1"/>
</dbReference>
<dbReference type="SMART" id="SM00484">
    <property type="entry name" value="XPGI"/>
    <property type="match status" value="1"/>
</dbReference>
<feature type="compositionally biased region" description="Polar residues" evidence="17">
    <location>
        <begin position="943"/>
        <end position="952"/>
    </location>
</feature>
<feature type="region of interest" description="Disordered" evidence="17">
    <location>
        <begin position="692"/>
        <end position="714"/>
    </location>
</feature>
<feature type="compositionally biased region" description="Polar residues" evidence="17">
    <location>
        <begin position="447"/>
        <end position="465"/>
    </location>
</feature>
<dbReference type="InParanoid" id="A0A2K3DLI8"/>
<feature type="compositionally biased region" description="Polar residues" evidence="17">
    <location>
        <begin position="880"/>
        <end position="892"/>
    </location>
</feature>
<dbReference type="ExpressionAtlas" id="A0A2K3DLI8">
    <property type="expression patterns" value="baseline"/>
</dbReference>
<feature type="compositionally biased region" description="Low complexity" evidence="17">
    <location>
        <begin position="846"/>
        <end position="867"/>
    </location>
</feature>
<name>A0A2K3DLI8_CHLRE</name>
<evidence type="ECO:0000256" key="4">
    <source>
        <dbReference type="ARBA" id="ARBA00020324"/>
    </source>
</evidence>